<keyword evidence="3" id="KW-0808">Transferase</keyword>
<dbReference type="GO" id="GO:0008417">
    <property type="term" value="F:fucosyltransferase activity"/>
    <property type="evidence" value="ECO:0007669"/>
    <property type="project" value="InterPro"/>
</dbReference>
<dbReference type="InterPro" id="IPR055270">
    <property type="entry name" value="Glyco_tran_10_C"/>
</dbReference>
<dbReference type="SUPFAM" id="SSF53756">
    <property type="entry name" value="UDP-Glycosyltransferase/glycogen phosphorylase"/>
    <property type="match status" value="1"/>
</dbReference>
<evidence type="ECO:0000256" key="3">
    <source>
        <dbReference type="ARBA" id="ARBA00022679"/>
    </source>
</evidence>
<dbReference type="Proteomes" id="UP000029707">
    <property type="component" value="Unassembled WGS sequence"/>
</dbReference>
<dbReference type="EMBL" id="JRMQ02000011">
    <property type="protein sequence ID" value="TLE00554.1"/>
    <property type="molecule type" value="Genomic_DNA"/>
</dbReference>
<sequence length="157" mass="18452">MVCSHKILCQMHKIRHSIAQKALDSKKVDIFGKFNGGKYLPHKADSLQKYRFQIVIENDITAYYFTEKILDCFVAQCIPIYLGASKIDQFFNSDGIITFTPDTPLEEIFKMCNEKEYLNRLEAVLDNYHRALPYKNVNDMLYEEYFTDKPKRFTGVR</sequence>
<dbReference type="InterPro" id="IPR001503">
    <property type="entry name" value="Glyco_trans_10"/>
</dbReference>
<proteinExistence type="inferred from homology"/>
<dbReference type="PANTHER" id="PTHR11929">
    <property type="entry name" value="ALPHA- 1,3 -FUCOSYLTRANSFERASE"/>
    <property type="match status" value="1"/>
</dbReference>
<dbReference type="PANTHER" id="PTHR11929:SF194">
    <property type="entry name" value="ALPHA-(1,3)-FUCOSYLTRANSFERASE 10"/>
    <property type="match status" value="1"/>
</dbReference>
<comment type="caution">
    <text evidence="5">The sequence shown here is derived from an EMBL/GenBank/DDBJ whole genome shotgun (WGS) entry which is preliminary data.</text>
</comment>
<dbReference type="OrthoDB" id="9791032at2"/>
<name>A0A4U8TK55_9HELI</name>
<comment type="similarity">
    <text evidence="1">Belongs to the glycosyltransferase 10 family.</text>
</comment>
<feature type="domain" description="Fucosyltransferase C-terminal" evidence="4">
    <location>
        <begin position="9"/>
        <end position="98"/>
    </location>
</feature>
<evidence type="ECO:0000259" key="4">
    <source>
        <dbReference type="Pfam" id="PF00852"/>
    </source>
</evidence>
<gene>
    <name evidence="5" type="ORF">LS65_007635</name>
</gene>
<evidence type="ECO:0000313" key="5">
    <source>
        <dbReference type="EMBL" id="TLE00554.1"/>
    </source>
</evidence>
<keyword evidence="2" id="KW-0328">Glycosyltransferase</keyword>
<dbReference type="AlphaFoldDB" id="A0A4U8TK55"/>
<dbReference type="Pfam" id="PF00852">
    <property type="entry name" value="Glyco_transf_10"/>
    <property type="match status" value="1"/>
</dbReference>
<reference evidence="5 6" key="1">
    <citation type="journal article" date="2014" name="Genome Announc.">
        <title>Draft genome sequences of eight enterohepatic helicobacter species isolated from both laboratory and wild rodents.</title>
        <authorList>
            <person name="Sheh A."/>
            <person name="Shen Z."/>
            <person name="Fox J.G."/>
        </authorList>
    </citation>
    <scope>NUCLEOTIDE SEQUENCE [LARGE SCALE GENOMIC DNA]</scope>
    <source>
        <strain evidence="5 6">MIT 01-6451</strain>
    </source>
</reference>
<keyword evidence="6" id="KW-1185">Reference proteome</keyword>
<dbReference type="GO" id="GO:0016020">
    <property type="term" value="C:membrane"/>
    <property type="evidence" value="ECO:0007669"/>
    <property type="project" value="InterPro"/>
</dbReference>
<evidence type="ECO:0000256" key="2">
    <source>
        <dbReference type="ARBA" id="ARBA00022676"/>
    </source>
</evidence>
<dbReference type="Gene3D" id="3.40.50.11660">
    <property type="entry name" value="Glycosyl transferase family 10, C-terminal domain"/>
    <property type="match status" value="1"/>
</dbReference>
<organism evidence="5 6">
    <name type="scientific">Helicobacter japonicus</name>
    <dbReference type="NCBI Taxonomy" id="425400"/>
    <lineage>
        <taxon>Bacteria</taxon>
        <taxon>Pseudomonadati</taxon>
        <taxon>Campylobacterota</taxon>
        <taxon>Epsilonproteobacteria</taxon>
        <taxon>Campylobacterales</taxon>
        <taxon>Helicobacteraceae</taxon>
        <taxon>Helicobacter</taxon>
    </lineage>
</organism>
<dbReference type="InterPro" id="IPR038577">
    <property type="entry name" value="GT10-like_C_sf"/>
</dbReference>
<evidence type="ECO:0000256" key="1">
    <source>
        <dbReference type="ARBA" id="ARBA00008919"/>
    </source>
</evidence>
<protein>
    <recommendedName>
        <fullName evidence="4">Fucosyltransferase C-terminal domain-containing protein</fullName>
    </recommendedName>
</protein>
<accession>A0A4U8TK55</accession>
<evidence type="ECO:0000313" key="6">
    <source>
        <dbReference type="Proteomes" id="UP000029707"/>
    </source>
</evidence>